<dbReference type="InterPro" id="IPR002104">
    <property type="entry name" value="Integrase_catalytic"/>
</dbReference>
<dbReference type="GO" id="GO:0006310">
    <property type="term" value="P:DNA recombination"/>
    <property type="evidence" value="ECO:0007669"/>
    <property type="project" value="UniProtKB-KW"/>
</dbReference>
<keyword evidence="8" id="KW-1185">Reference proteome</keyword>
<dbReference type="Proteomes" id="UP000238220">
    <property type="component" value="Unassembled WGS sequence"/>
</dbReference>
<protein>
    <recommendedName>
        <fullName evidence="6">Tyr recombinase domain-containing protein</fullName>
    </recommendedName>
</protein>
<feature type="region of interest" description="Disordered" evidence="5">
    <location>
        <begin position="1"/>
        <end position="31"/>
    </location>
</feature>
<dbReference type="Gene3D" id="1.10.150.130">
    <property type="match status" value="1"/>
</dbReference>
<comment type="similarity">
    <text evidence="1">Belongs to the 'phage' integrase family.</text>
</comment>
<organism evidence="7 8">
    <name type="scientific">Solimonas fluminis</name>
    <dbReference type="NCBI Taxonomy" id="2086571"/>
    <lineage>
        <taxon>Bacteria</taxon>
        <taxon>Pseudomonadati</taxon>
        <taxon>Pseudomonadota</taxon>
        <taxon>Gammaproteobacteria</taxon>
        <taxon>Nevskiales</taxon>
        <taxon>Nevskiaceae</taxon>
        <taxon>Solimonas</taxon>
    </lineage>
</organism>
<dbReference type="Pfam" id="PF00589">
    <property type="entry name" value="Phage_integrase"/>
    <property type="match status" value="1"/>
</dbReference>
<dbReference type="PANTHER" id="PTHR30629">
    <property type="entry name" value="PROPHAGE INTEGRASE"/>
    <property type="match status" value="1"/>
</dbReference>
<dbReference type="InterPro" id="IPR050808">
    <property type="entry name" value="Phage_Integrase"/>
</dbReference>
<evidence type="ECO:0000256" key="5">
    <source>
        <dbReference type="SAM" id="MobiDB-lite"/>
    </source>
</evidence>
<evidence type="ECO:0000256" key="4">
    <source>
        <dbReference type="ARBA" id="ARBA00023172"/>
    </source>
</evidence>
<dbReference type="PROSITE" id="PS51898">
    <property type="entry name" value="TYR_RECOMBINASE"/>
    <property type="match status" value="1"/>
</dbReference>
<dbReference type="SUPFAM" id="SSF56349">
    <property type="entry name" value="DNA breaking-rejoining enzymes"/>
    <property type="match status" value="1"/>
</dbReference>
<dbReference type="InterPro" id="IPR013762">
    <property type="entry name" value="Integrase-like_cat_sf"/>
</dbReference>
<evidence type="ECO:0000256" key="1">
    <source>
        <dbReference type="ARBA" id="ARBA00008857"/>
    </source>
</evidence>
<accession>A0A2S5TCS5</accession>
<feature type="domain" description="Tyr recombinase" evidence="6">
    <location>
        <begin position="133"/>
        <end position="301"/>
    </location>
</feature>
<dbReference type="GO" id="GO:0015074">
    <property type="term" value="P:DNA integration"/>
    <property type="evidence" value="ECO:0007669"/>
    <property type="project" value="UniProtKB-KW"/>
</dbReference>
<evidence type="ECO:0000256" key="2">
    <source>
        <dbReference type="ARBA" id="ARBA00022908"/>
    </source>
</evidence>
<dbReference type="CDD" id="cd00796">
    <property type="entry name" value="INT_Rci_Hp1_C"/>
    <property type="match status" value="1"/>
</dbReference>
<name>A0A2S5TCS5_9GAMM</name>
<dbReference type="PANTHER" id="PTHR30629:SF2">
    <property type="entry name" value="PROPHAGE INTEGRASE INTS-RELATED"/>
    <property type="match status" value="1"/>
</dbReference>
<evidence type="ECO:0000313" key="8">
    <source>
        <dbReference type="Proteomes" id="UP000238220"/>
    </source>
</evidence>
<dbReference type="EMBL" id="PSNW01000010">
    <property type="protein sequence ID" value="PPE72732.1"/>
    <property type="molecule type" value="Genomic_DNA"/>
</dbReference>
<sequence length="330" mass="37115">MGEQKQQPARASRRRGALRTAPIPLPIPAAPPSPTWEDAVRRWALQGQHRAEGTVRRERGILAWLRPHLAGFRLVDISRHTIDAIRAAKLEEGAGPRSANYVAGIVQTIMAAAADWGWIERAPRIKPLKLPPARVRWLTREEANALLDQLRQPLRDMAELTLLTGLRWSNVSGLKWTHVDLRAGLIAVSAREMKGRAGLCLPITPRLRRILDGRRGQHATWVFSTAGKRLQRPPHETWYGALRRLGLEDFRWHDLRHTWASWHAQRGTPMLVLQQAGGWKSASMVNRYAHLDTRTLAVHATAFEAELGPEFAQNGVQGELFTSNPHPDAL</sequence>
<dbReference type="Gene3D" id="1.10.443.10">
    <property type="entry name" value="Intergrase catalytic core"/>
    <property type="match status" value="1"/>
</dbReference>
<evidence type="ECO:0000256" key="3">
    <source>
        <dbReference type="ARBA" id="ARBA00023125"/>
    </source>
</evidence>
<comment type="caution">
    <text evidence="7">The sequence shown here is derived from an EMBL/GenBank/DDBJ whole genome shotgun (WGS) entry which is preliminary data.</text>
</comment>
<dbReference type="InterPro" id="IPR011010">
    <property type="entry name" value="DNA_brk_join_enz"/>
</dbReference>
<gene>
    <name evidence="7" type="ORF">C3942_16925</name>
</gene>
<keyword evidence="4" id="KW-0233">DNA recombination</keyword>
<dbReference type="InterPro" id="IPR010998">
    <property type="entry name" value="Integrase_recombinase_N"/>
</dbReference>
<evidence type="ECO:0000259" key="6">
    <source>
        <dbReference type="PROSITE" id="PS51898"/>
    </source>
</evidence>
<dbReference type="GO" id="GO:0003677">
    <property type="term" value="F:DNA binding"/>
    <property type="evidence" value="ECO:0007669"/>
    <property type="project" value="UniProtKB-KW"/>
</dbReference>
<proteinExistence type="inferred from homology"/>
<reference evidence="7 8" key="1">
    <citation type="submission" date="2018-02" db="EMBL/GenBank/DDBJ databases">
        <title>Genome sequencing of Solimonas sp. HR-BB.</title>
        <authorList>
            <person name="Lee Y."/>
            <person name="Jeon C.O."/>
        </authorList>
    </citation>
    <scope>NUCLEOTIDE SEQUENCE [LARGE SCALE GENOMIC DNA]</scope>
    <source>
        <strain evidence="7 8">HR-BB</strain>
    </source>
</reference>
<dbReference type="AlphaFoldDB" id="A0A2S5TCS5"/>
<evidence type="ECO:0000313" key="7">
    <source>
        <dbReference type="EMBL" id="PPE72732.1"/>
    </source>
</evidence>
<keyword evidence="2" id="KW-0229">DNA integration</keyword>
<keyword evidence="3" id="KW-0238">DNA-binding</keyword>